<gene>
    <name evidence="2" type="ORF">CFter6_0859</name>
</gene>
<evidence type="ECO:0000256" key="1">
    <source>
        <dbReference type="SAM" id="Phobius"/>
    </source>
</evidence>
<organism evidence="2">
    <name type="scientific">Collimonas fungivorans</name>
    <dbReference type="NCBI Taxonomy" id="158899"/>
    <lineage>
        <taxon>Bacteria</taxon>
        <taxon>Pseudomonadati</taxon>
        <taxon>Pseudomonadota</taxon>
        <taxon>Betaproteobacteria</taxon>
        <taxon>Burkholderiales</taxon>
        <taxon>Oxalobacteraceae</taxon>
        <taxon>Collimonas</taxon>
    </lineage>
</organism>
<sequence length="49" mass="5757">MTPVSLSRRNPYFGMSYLLRQRAWPLRMLPYLILLLLTPTMFWAGLSAL</sequence>
<name>A0A127P726_9BURK</name>
<protein>
    <submittedName>
        <fullName evidence="2">Uncharacterized protein</fullName>
    </submittedName>
</protein>
<evidence type="ECO:0000313" key="3">
    <source>
        <dbReference type="Proteomes" id="UP000072421"/>
    </source>
</evidence>
<dbReference type="PATRIC" id="fig|158899.10.peg.877"/>
<keyword evidence="1" id="KW-0812">Transmembrane</keyword>
<accession>A0A127P726</accession>
<feature type="transmembrane region" description="Helical" evidence="1">
    <location>
        <begin position="28"/>
        <end position="46"/>
    </location>
</feature>
<keyword evidence="1" id="KW-0472">Membrane</keyword>
<dbReference type="Proteomes" id="UP000072421">
    <property type="component" value="Chromosome"/>
</dbReference>
<keyword evidence="1" id="KW-1133">Transmembrane helix</keyword>
<proteinExistence type="predicted"/>
<dbReference type="EMBL" id="CP013232">
    <property type="protein sequence ID" value="AMO93583.1"/>
    <property type="molecule type" value="Genomic_DNA"/>
</dbReference>
<reference evidence="2 3" key="1">
    <citation type="submission" date="2015-11" db="EMBL/GenBank/DDBJ databases">
        <title>Exploring the genomic traits of fungus-feeding bacterial genus Collimonas.</title>
        <authorList>
            <person name="Song C."/>
            <person name="Schmidt R."/>
            <person name="de Jager V."/>
            <person name="Krzyzanowska D."/>
            <person name="Jongedijk E."/>
            <person name="Cankar K."/>
            <person name="Beekwilder J."/>
            <person name="van Veen A."/>
            <person name="de Boer W."/>
            <person name="van Veen J.A."/>
            <person name="Garbeva P."/>
        </authorList>
    </citation>
    <scope>NUCLEOTIDE SEQUENCE [LARGE SCALE GENOMIC DNA]</scope>
    <source>
        <strain evidence="2 3">Ter6</strain>
    </source>
</reference>
<dbReference type="AlphaFoldDB" id="A0A127P726"/>
<dbReference type="RefSeq" id="WP_167351354.1">
    <property type="nucleotide sequence ID" value="NZ_CP013232.1"/>
</dbReference>
<evidence type="ECO:0000313" key="2">
    <source>
        <dbReference type="EMBL" id="AMO93583.1"/>
    </source>
</evidence>